<feature type="non-terminal residue" evidence="2">
    <location>
        <position position="121"/>
    </location>
</feature>
<dbReference type="Proteomes" id="UP000030764">
    <property type="component" value="Unassembled WGS sequence"/>
</dbReference>
<proteinExistence type="predicted"/>
<accession>A0A085MLV4</accession>
<organism evidence="2 3">
    <name type="scientific">Trichuris suis</name>
    <name type="common">pig whipworm</name>
    <dbReference type="NCBI Taxonomy" id="68888"/>
    <lineage>
        <taxon>Eukaryota</taxon>
        <taxon>Metazoa</taxon>
        <taxon>Ecdysozoa</taxon>
        <taxon>Nematoda</taxon>
        <taxon>Enoplea</taxon>
        <taxon>Dorylaimia</taxon>
        <taxon>Trichinellida</taxon>
        <taxon>Trichuridae</taxon>
        <taxon>Trichuris</taxon>
    </lineage>
</organism>
<gene>
    <name evidence="2" type="ORF">M513_00963</name>
</gene>
<feature type="region of interest" description="Disordered" evidence="1">
    <location>
        <begin position="1"/>
        <end position="26"/>
    </location>
</feature>
<evidence type="ECO:0000313" key="3">
    <source>
        <dbReference type="Proteomes" id="UP000030764"/>
    </source>
</evidence>
<dbReference type="EMBL" id="KL363185">
    <property type="protein sequence ID" value="KFD58200.1"/>
    <property type="molecule type" value="Genomic_DNA"/>
</dbReference>
<feature type="region of interest" description="Disordered" evidence="1">
    <location>
        <begin position="87"/>
        <end position="106"/>
    </location>
</feature>
<protein>
    <submittedName>
        <fullName evidence="2">Uncharacterized protein</fullName>
    </submittedName>
</protein>
<sequence>MRARQCGGDTPHDLHDGVFARPQPSPPHELMQVRLQCAPVGSATQLISPVRLCPQGLYCLRVCPHVRVDEILGMVNTQVRVTVPPQAGISSPLVSDDGGARDDMPLYQPEQSAAAAVVHGN</sequence>
<dbReference type="AlphaFoldDB" id="A0A085MLV4"/>
<evidence type="ECO:0000313" key="2">
    <source>
        <dbReference type="EMBL" id="KFD58200.1"/>
    </source>
</evidence>
<evidence type="ECO:0000256" key="1">
    <source>
        <dbReference type="SAM" id="MobiDB-lite"/>
    </source>
</evidence>
<keyword evidence="3" id="KW-1185">Reference proteome</keyword>
<name>A0A085MLV4_9BILA</name>
<reference evidence="2 3" key="1">
    <citation type="journal article" date="2014" name="Nat. Genet.">
        <title>Genome and transcriptome of the porcine whipworm Trichuris suis.</title>
        <authorList>
            <person name="Jex A.R."/>
            <person name="Nejsum P."/>
            <person name="Schwarz E.M."/>
            <person name="Hu L."/>
            <person name="Young N.D."/>
            <person name="Hall R.S."/>
            <person name="Korhonen P.K."/>
            <person name="Liao S."/>
            <person name="Thamsborg S."/>
            <person name="Xia J."/>
            <person name="Xu P."/>
            <person name="Wang S."/>
            <person name="Scheerlinck J.P."/>
            <person name="Hofmann A."/>
            <person name="Sternberg P.W."/>
            <person name="Wang J."/>
            <person name="Gasser R.B."/>
        </authorList>
    </citation>
    <scope>NUCLEOTIDE SEQUENCE [LARGE SCALE GENOMIC DNA]</scope>
    <source>
        <strain evidence="2">DCEP-RM93M</strain>
    </source>
</reference>